<protein>
    <submittedName>
        <fullName evidence="8">Response regulator of zinc sigma-54-dependent two-component system</fullName>
    </submittedName>
</protein>
<organism evidence="8">
    <name type="scientific">hydrothermal vent metagenome</name>
    <dbReference type="NCBI Taxonomy" id="652676"/>
    <lineage>
        <taxon>unclassified sequences</taxon>
        <taxon>metagenomes</taxon>
        <taxon>ecological metagenomes</taxon>
    </lineage>
</organism>
<dbReference type="SUPFAM" id="SSF46689">
    <property type="entry name" value="Homeodomain-like"/>
    <property type="match status" value="1"/>
</dbReference>
<dbReference type="InterPro" id="IPR003593">
    <property type="entry name" value="AAA+_ATPase"/>
</dbReference>
<keyword evidence="1" id="KW-0547">Nucleotide-binding</keyword>
<keyword evidence="3" id="KW-0805">Transcription regulation</keyword>
<dbReference type="InterPro" id="IPR002078">
    <property type="entry name" value="Sigma_54_int"/>
</dbReference>
<evidence type="ECO:0000256" key="3">
    <source>
        <dbReference type="ARBA" id="ARBA00023015"/>
    </source>
</evidence>
<dbReference type="InterPro" id="IPR025943">
    <property type="entry name" value="Sigma_54_int_dom_ATP-bd_2"/>
</dbReference>
<dbReference type="InterPro" id="IPR025662">
    <property type="entry name" value="Sigma_54_int_dom_ATP-bd_1"/>
</dbReference>
<evidence type="ECO:0000256" key="2">
    <source>
        <dbReference type="ARBA" id="ARBA00022840"/>
    </source>
</evidence>
<dbReference type="PROSITE" id="PS50045">
    <property type="entry name" value="SIGMA54_INTERACT_4"/>
    <property type="match status" value="1"/>
</dbReference>
<dbReference type="CDD" id="cd00009">
    <property type="entry name" value="AAA"/>
    <property type="match status" value="1"/>
</dbReference>
<evidence type="ECO:0000259" key="6">
    <source>
        <dbReference type="PROSITE" id="PS50045"/>
    </source>
</evidence>
<dbReference type="SUPFAM" id="SSF52540">
    <property type="entry name" value="P-loop containing nucleoside triphosphate hydrolases"/>
    <property type="match status" value="1"/>
</dbReference>
<dbReference type="SUPFAM" id="SSF55785">
    <property type="entry name" value="PYP-like sensor domain (PAS domain)"/>
    <property type="match status" value="1"/>
</dbReference>
<dbReference type="PANTHER" id="PTHR32071">
    <property type="entry name" value="TRANSCRIPTIONAL REGULATORY PROTEIN"/>
    <property type="match status" value="1"/>
</dbReference>
<dbReference type="FunFam" id="3.40.50.300:FF:000006">
    <property type="entry name" value="DNA-binding transcriptional regulator NtrC"/>
    <property type="match status" value="1"/>
</dbReference>
<dbReference type="InterPro" id="IPR027417">
    <property type="entry name" value="P-loop_NTPase"/>
</dbReference>
<dbReference type="Pfam" id="PF00158">
    <property type="entry name" value="Sigma54_activat"/>
    <property type="match status" value="1"/>
</dbReference>
<dbReference type="Gene3D" id="3.30.450.20">
    <property type="entry name" value="PAS domain"/>
    <property type="match status" value="1"/>
</dbReference>
<dbReference type="SMART" id="SM00091">
    <property type="entry name" value="PAS"/>
    <property type="match status" value="1"/>
</dbReference>
<dbReference type="Pfam" id="PF25601">
    <property type="entry name" value="AAA_lid_14"/>
    <property type="match status" value="1"/>
</dbReference>
<feature type="domain" description="PAS" evidence="7">
    <location>
        <begin position="6"/>
        <end position="48"/>
    </location>
</feature>
<name>A0A3B1A6A1_9ZZZZ</name>
<keyword evidence="4" id="KW-0238">DNA-binding</keyword>
<dbReference type="GO" id="GO:0006355">
    <property type="term" value="P:regulation of DNA-templated transcription"/>
    <property type="evidence" value="ECO:0007669"/>
    <property type="project" value="InterPro"/>
</dbReference>
<dbReference type="SMART" id="SM00382">
    <property type="entry name" value="AAA"/>
    <property type="match status" value="1"/>
</dbReference>
<evidence type="ECO:0000259" key="7">
    <source>
        <dbReference type="PROSITE" id="PS50112"/>
    </source>
</evidence>
<dbReference type="PROSITE" id="PS50112">
    <property type="entry name" value="PAS"/>
    <property type="match status" value="1"/>
</dbReference>
<dbReference type="CDD" id="cd00130">
    <property type="entry name" value="PAS"/>
    <property type="match status" value="1"/>
</dbReference>
<dbReference type="GO" id="GO:0005524">
    <property type="term" value="F:ATP binding"/>
    <property type="evidence" value="ECO:0007669"/>
    <property type="project" value="UniProtKB-KW"/>
</dbReference>
<dbReference type="PROSITE" id="PS00676">
    <property type="entry name" value="SIGMA54_INTERACT_2"/>
    <property type="match status" value="1"/>
</dbReference>
<dbReference type="Gene3D" id="3.40.50.300">
    <property type="entry name" value="P-loop containing nucleotide triphosphate hydrolases"/>
    <property type="match status" value="1"/>
</dbReference>
<dbReference type="InterPro" id="IPR025944">
    <property type="entry name" value="Sigma_54_int_dom_CS"/>
</dbReference>
<gene>
    <name evidence="8" type="ORF">MNBD_GAMMA23-1146</name>
</gene>
<dbReference type="Pfam" id="PF02954">
    <property type="entry name" value="HTH_8"/>
    <property type="match status" value="1"/>
</dbReference>
<proteinExistence type="predicted"/>
<keyword evidence="5" id="KW-0804">Transcription</keyword>
<dbReference type="InterPro" id="IPR058031">
    <property type="entry name" value="AAA_lid_NorR"/>
</dbReference>
<accession>A0A3B1A6A1</accession>
<evidence type="ECO:0000313" key="8">
    <source>
        <dbReference type="EMBL" id="VAW95633.1"/>
    </source>
</evidence>
<sequence length="450" mass="50436">MAELNFAPMMEAIISYIEEGVFIADHKGNVIYQNPTAGQMLGSPDEPITKLRDIGDFNLQRTLIKAAIDAGEIDAAGRPTGQFVKFEHRVKTNEGYRYLEFYSGLVSNSGWKDRLRLILVRDRTEQRQLEAVFKPGVDNFSTNDPRMLEILNRIQQVAPTQAAVLLQGESGSGKTQIARMIHQFSDRAHMPFIEVNCAAIPESLIESELFGHIKGSFTGAIQDRAGRFQAADGGTLFLDEVSEIPLHLQAKLLKAVQEQSFEMVGSDESVNVNVRIISASNLNLRDQVNKNGFRADLYYRLAVIPLTIPALRERPGDMPVLIKHFCNRMAKRGYENSKMECNPDAMKLMLNYPWPGNVRELENAVEHGIICAQGDSVGPESLPQHIQDFSLAHKNQQPPQSSALATDHIQRQQIENALKETQGNKSQAAQLLGVDRSTLWRRMQRFGLDR</sequence>
<feature type="domain" description="Sigma-54 factor interaction" evidence="6">
    <location>
        <begin position="140"/>
        <end position="370"/>
    </location>
</feature>
<keyword evidence="2" id="KW-0067">ATP-binding</keyword>
<dbReference type="Gene3D" id="1.10.8.60">
    <property type="match status" value="1"/>
</dbReference>
<dbReference type="PRINTS" id="PR01590">
    <property type="entry name" value="HTHFIS"/>
</dbReference>
<dbReference type="InterPro" id="IPR035965">
    <property type="entry name" value="PAS-like_dom_sf"/>
</dbReference>
<dbReference type="Pfam" id="PF13188">
    <property type="entry name" value="PAS_8"/>
    <property type="match status" value="1"/>
</dbReference>
<dbReference type="AlphaFoldDB" id="A0A3B1A6A1"/>
<evidence type="ECO:0000256" key="4">
    <source>
        <dbReference type="ARBA" id="ARBA00023125"/>
    </source>
</evidence>
<evidence type="ECO:0000256" key="1">
    <source>
        <dbReference type="ARBA" id="ARBA00022741"/>
    </source>
</evidence>
<dbReference type="Gene3D" id="1.10.10.60">
    <property type="entry name" value="Homeodomain-like"/>
    <property type="match status" value="1"/>
</dbReference>
<dbReference type="InterPro" id="IPR009057">
    <property type="entry name" value="Homeodomain-like_sf"/>
</dbReference>
<dbReference type="PROSITE" id="PS00688">
    <property type="entry name" value="SIGMA54_INTERACT_3"/>
    <property type="match status" value="1"/>
</dbReference>
<dbReference type="InterPro" id="IPR002197">
    <property type="entry name" value="HTH_Fis"/>
</dbReference>
<dbReference type="GO" id="GO:0043565">
    <property type="term" value="F:sequence-specific DNA binding"/>
    <property type="evidence" value="ECO:0007669"/>
    <property type="project" value="InterPro"/>
</dbReference>
<reference evidence="8" key="1">
    <citation type="submission" date="2018-06" db="EMBL/GenBank/DDBJ databases">
        <authorList>
            <person name="Zhirakovskaya E."/>
        </authorList>
    </citation>
    <scope>NUCLEOTIDE SEQUENCE</scope>
</reference>
<dbReference type="PROSITE" id="PS00675">
    <property type="entry name" value="SIGMA54_INTERACT_1"/>
    <property type="match status" value="1"/>
</dbReference>
<evidence type="ECO:0000256" key="5">
    <source>
        <dbReference type="ARBA" id="ARBA00023163"/>
    </source>
</evidence>
<dbReference type="EMBL" id="UOFT01000048">
    <property type="protein sequence ID" value="VAW95633.1"/>
    <property type="molecule type" value="Genomic_DNA"/>
</dbReference>
<dbReference type="InterPro" id="IPR000014">
    <property type="entry name" value="PAS"/>
</dbReference>